<dbReference type="InterPro" id="IPR017441">
    <property type="entry name" value="Protein_kinase_ATP_BS"/>
</dbReference>
<evidence type="ECO:0000313" key="11">
    <source>
        <dbReference type="EMBL" id="PLN82804.1"/>
    </source>
</evidence>
<keyword evidence="12" id="KW-1185">Reference proteome</keyword>
<dbReference type="OrthoDB" id="5979581at2759"/>
<dbReference type="AlphaFoldDB" id="A0A2J5HZ98"/>
<evidence type="ECO:0000256" key="1">
    <source>
        <dbReference type="ARBA" id="ARBA00012513"/>
    </source>
</evidence>
<dbReference type="Gene3D" id="1.10.510.10">
    <property type="entry name" value="Transferase(Phosphotransferase) domain 1"/>
    <property type="match status" value="1"/>
</dbReference>
<keyword evidence="3" id="KW-0808">Transferase</keyword>
<dbReference type="PROSITE" id="PS50011">
    <property type="entry name" value="PROTEIN_KINASE_DOM"/>
    <property type="match status" value="1"/>
</dbReference>
<feature type="domain" description="Protein kinase" evidence="10">
    <location>
        <begin position="51"/>
        <end position="419"/>
    </location>
</feature>
<accession>A0A2J5HZ98</accession>
<evidence type="ECO:0000256" key="8">
    <source>
        <dbReference type="ARBA" id="ARBA00048679"/>
    </source>
</evidence>
<dbReference type="GO" id="GO:0050684">
    <property type="term" value="P:regulation of mRNA processing"/>
    <property type="evidence" value="ECO:0007669"/>
    <property type="project" value="TreeGrafter"/>
</dbReference>
<dbReference type="GO" id="GO:0005524">
    <property type="term" value="F:ATP binding"/>
    <property type="evidence" value="ECO:0007669"/>
    <property type="project" value="UniProtKB-UniRule"/>
</dbReference>
<evidence type="ECO:0000256" key="2">
    <source>
        <dbReference type="ARBA" id="ARBA00022527"/>
    </source>
</evidence>
<evidence type="ECO:0000256" key="4">
    <source>
        <dbReference type="ARBA" id="ARBA00022741"/>
    </source>
</evidence>
<dbReference type="SUPFAM" id="SSF56112">
    <property type="entry name" value="Protein kinase-like (PK-like)"/>
    <property type="match status" value="1"/>
</dbReference>
<dbReference type="GO" id="GO:0000245">
    <property type="term" value="P:spliceosomal complex assembly"/>
    <property type="evidence" value="ECO:0007669"/>
    <property type="project" value="TreeGrafter"/>
</dbReference>
<reference evidence="12" key="1">
    <citation type="submission" date="2017-12" db="EMBL/GenBank/DDBJ databases">
        <authorList>
            <consortium name="DOE Joint Genome Institute"/>
            <person name="Mondo S.J."/>
            <person name="Kjaerbolling I."/>
            <person name="Vesth T.C."/>
            <person name="Frisvad J.C."/>
            <person name="Nybo J.L."/>
            <person name="Theobald S."/>
            <person name="Kuo A."/>
            <person name="Bowyer P."/>
            <person name="Matsuda Y."/>
            <person name="Lyhne E.K."/>
            <person name="Kogle M.E."/>
            <person name="Clum A."/>
            <person name="Lipzen A."/>
            <person name="Salamov A."/>
            <person name="Ngan C.Y."/>
            <person name="Daum C."/>
            <person name="Chiniquy J."/>
            <person name="Barry K."/>
            <person name="LaButti K."/>
            <person name="Haridas S."/>
            <person name="Simmons B.A."/>
            <person name="Magnuson J.K."/>
            <person name="Mortensen U.H."/>
            <person name="Larsen T.O."/>
            <person name="Grigoriev I.V."/>
            <person name="Baker S.E."/>
            <person name="Andersen M.R."/>
            <person name="Nordberg H.P."/>
            <person name="Cantor M.N."/>
            <person name="Hua S.X."/>
        </authorList>
    </citation>
    <scope>NUCLEOTIDE SEQUENCE [LARGE SCALE GENOMIC DNA]</scope>
    <source>
        <strain evidence="12">IBT 19404</strain>
    </source>
</reference>
<evidence type="ECO:0000256" key="3">
    <source>
        <dbReference type="ARBA" id="ARBA00022679"/>
    </source>
</evidence>
<comment type="catalytic activity">
    <reaction evidence="7">
        <text>L-threonyl-[protein] + ATP = O-phospho-L-threonyl-[protein] + ADP + H(+)</text>
        <dbReference type="Rhea" id="RHEA:46608"/>
        <dbReference type="Rhea" id="RHEA-COMP:11060"/>
        <dbReference type="Rhea" id="RHEA-COMP:11605"/>
        <dbReference type="ChEBI" id="CHEBI:15378"/>
        <dbReference type="ChEBI" id="CHEBI:30013"/>
        <dbReference type="ChEBI" id="CHEBI:30616"/>
        <dbReference type="ChEBI" id="CHEBI:61977"/>
        <dbReference type="ChEBI" id="CHEBI:456216"/>
        <dbReference type="EC" id="2.7.11.1"/>
    </reaction>
</comment>
<dbReference type="PANTHER" id="PTHR47634">
    <property type="entry name" value="PROTEIN KINASE DOMAIN-CONTAINING PROTEIN-RELATED"/>
    <property type="match status" value="1"/>
</dbReference>
<dbReference type="PANTHER" id="PTHR47634:SF9">
    <property type="entry name" value="PROTEIN KINASE DOMAIN-CONTAINING PROTEIN-RELATED"/>
    <property type="match status" value="1"/>
</dbReference>
<dbReference type="Proteomes" id="UP000235023">
    <property type="component" value="Unassembled WGS sequence"/>
</dbReference>
<protein>
    <recommendedName>
        <fullName evidence="1">non-specific serine/threonine protein kinase</fullName>
        <ecNumber evidence="1">2.7.11.1</ecNumber>
    </recommendedName>
</protein>
<keyword evidence="5 11" id="KW-0418">Kinase</keyword>
<keyword evidence="2" id="KW-0723">Serine/threonine-protein kinase</keyword>
<dbReference type="Gene3D" id="3.30.200.20">
    <property type="entry name" value="Phosphorylase Kinase, domain 1"/>
    <property type="match status" value="1"/>
</dbReference>
<name>A0A2J5HZ98_9EURO</name>
<evidence type="ECO:0000256" key="5">
    <source>
        <dbReference type="ARBA" id="ARBA00022777"/>
    </source>
</evidence>
<dbReference type="InterPro" id="IPR000719">
    <property type="entry name" value="Prot_kinase_dom"/>
</dbReference>
<comment type="catalytic activity">
    <reaction evidence="8">
        <text>L-seryl-[protein] + ATP = O-phospho-L-seryl-[protein] + ADP + H(+)</text>
        <dbReference type="Rhea" id="RHEA:17989"/>
        <dbReference type="Rhea" id="RHEA-COMP:9863"/>
        <dbReference type="Rhea" id="RHEA-COMP:11604"/>
        <dbReference type="ChEBI" id="CHEBI:15378"/>
        <dbReference type="ChEBI" id="CHEBI:29999"/>
        <dbReference type="ChEBI" id="CHEBI:30616"/>
        <dbReference type="ChEBI" id="CHEBI:83421"/>
        <dbReference type="ChEBI" id="CHEBI:456216"/>
        <dbReference type="EC" id="2.7.11.1"/>
    </reaction>
</comment>
<gene>
    <name evidence="11" type="ORF">BDW42DRAFT_184641</name>
</gene>
<organism evidence="11 12">
    <name type="scientific">Aspergillus taichungensis</name>
    <dbReference type="NCBI Taxonomy" id="482145"/>
    <lineage>
        <taxon>Eukaryota</taxon>
        <taxon>Fungi</taxon>
        <taxon>Dikarya</taxon>
        <taxon>Ascomycota</taxon>
        <taxon>Pezizomycotina</taxon>
        <taxon>Eurotiomycetes</taxon>
        <taxon>Eurotiomycetidae</taxon>
        <taxon>Eurotiales</taxon>
        <taxon>Aspergillaceae</taxon>
        <taxon>Aspergillus</taxon>
        <taxon>Aspergillus subgen. Circumdati</taxon>
    </lineage>
</organism>
<evidence type="ECO:0000256" key="6">
    <source>
        <dbReference type="ARBA" id="ARBA00022840"/>
    </source>
</evidence>
<dbReference type="EC" id="2.7.11.1" evidence="1"/>
<proteinExistence type="predicted"/>
<evidence type="ECO:0000256" key="9">
    <source>
        <dbReference type="PROSITE-ProRule" id="PRU10141"/>
    </source>
</evidence>
<evidence type="ECO:0000259" key="10">
    <source>
        <dbReference type="PROSITE" id="PS50011"/>
    </source>
</evidence>
<evidence type="ECO:0000256" key="7">
    <source>
        <dbReference type="ARBA" id="ARBA00047899"/>
    </source>
</evidence>
<dbReference type="GO" id="GO:0004674">
    <property type="term" value="F:protein serine/threonine kinase activity"/>
    <property type="evidence" value="ECO:0007669"/>
    <property type="project" value="UniProtKB-KW"/>
</dbReference>
<dbReference type="InterPro" id="IPR051334">
    <property type="entry name" value="SRPK"/>
</dbReference>
<dbReference type="EMBL" id="KZ559524">
    <property type="protein sequence ID" value="PLN82804.1"/>
    <property type="molecule type" value="Genomic_DNA"/>
</dbReference>
<feature type="binding site" evidence="9">
    <location>
        <position position="80"/>
    </location>
    <ligand>
        <name>ATP</name>
        <dbReference type="ChEBI" id="CHEBI:30616"/>
    </ligand>
</feature>
<evidence type="ECO:0000313" key="12">
    <source>
        <dbReference type="Proteomes" id="UP000235023"/>
    </source>
</evidence>
<sequence length="436" mass="50008">MYTDWVGRSKVNNNVNTQCLYEPLEGVEKLENYRPGDYHVIQIGDRFHGRYRVVHKLGYGTYSTTWLARDEQSHKYVAVKVCTAYSNPKEANIILSLTHPHHFPDNSNSGMAMVPSLLDKFTNHGPNGEHACYVTAPARASLSALKDGSWIRLFQLDVARSLTAQLVLAVDYVHAQGFVQGDLHLGNILLKVTPSFDQLSPEQLYDKYGVPELEPVVHLDGNPLPPNVPSYGVAPVWLGEASENVTLAEARILLSDFREAFLYPEELKCTSRTPLTIRPPEARFEPNSPLYFSSDIWTLACTIWSIIAQQPLFEGFLATENDMTREHVDVLGVLPPEWWSRWEPRRYKFTEDGKPLNRNPYRSWNDRFEDSVQQPRQDSGMPRFDSEEREAIFDMLRPMLSFRPGVRPTARQILDTEWMVKWALPEYEKLRNRVGV</sequence>
<dbReference type="InterPro" id="IPR011009">
    <property type="entry name" value="Kinase-like_dom_sf"/>
</dbReference>
<dbReference type="SMART" id="SM00220">
    <property type="entry name" value="S_TKc"/>
    <property type="match status" value="1"/>
</dbReference>
<dbReference type="PROSITE" id="PS00107">
    <property type="entry name" value="PROTEIN_KINASE_ATP"/>
    <property type="match status" value="1"/>
</dbReference>
<keyword evidence="6 9" id="KW-0067">ATP-binding</keyword>
<keyword evidence="4 9" id="KW-0547">Nucleotide-binding</keyword>